<comment type="caution">
    <text evidence="1">The sequence shown here is derived from an EMBL/GenBank/DDBJ whole genome shotgun (WGS) entry which is preliminary data.</text>
</comment>
<proteinExistence type="predicted"/>
<dbReference type="AlphaFoldDB" id="A0A6V7U2J7"/>
<dbReference type="EMBL" id="CAJEWN010000028">
    <property type="protein sequence ID" value="CAD2141936.1"/>
    <property type="molecule type" value="Genomic_DNA"/>
</dbReference>
<evidence type="ECO:0000313" key="1">
    <source>
        <dbReference type="EMBL" id="CAD2141936.1"/>
    </source>
</evidence>
<evidence type="ECO:0000313" key="2">
    <source>
        <dbReference type="Proteomes" id="UP000580250"/>
    </source>
</evidence>
<sequence length="88" mass="9939">MKQYILCLIPEIGGLTDAEVGLKLMEKKVDIGTSKGRDWDFDITDVGLPTFGMLIYFLFHWKGLAKEAAKKIGNNGITIYVDRNDCFH</sequence>
<dbReference type="Proteomes" id="UP000580250">
    <property type="component" value="Unassembled WGS sequence"/>
</dbReference>
<name>A0A6V7U2J7_MELEN</name>
<reference evidence="1 2" key="1">
    <citation type="submission" date="2020-08" db="EMBL/GenBank/DDBJ databases">
        <authorList>
            <person name="Koutsovoulos G."/>
            <person name="Danchin GJ E."/>
        </authorList>
    </citation>
    <scope>NUCLEOTIDE SEQUENCE [LARGE SCALE GENOMIC DNA]</scope>
</reference>
<organism evidence="1 2">
    <name type="scientific">Meloidogyne enterolobii</name>
    <name type="common">Root-knot nematode worm</name>
    <name type="synonym">Meloidogyne mayaguensis</name>
    <dbReference type="NCBI Taxonomy" id="390850"/>
    <lineage>
        <taxon>Eukaryota</taxon>
        <taxon>Metazoa</taxon>
        <taxon>Ecdysozoa</taxon>
        <taxon>Nematoda</taxon>
        <taxon>Chromadorea</taxon>
        <taxon>Rhabditida</taxon>
        <taxon>Tylenchina</taxon>
        <taxon>Tylenchomorpha</taxon>
        <taxon>Tylenchoidea</taxon>
        <taxon>Meloidogynidae</taxon>
        <taxon>Meloidogyninae</taxon>
        <taxon>Meloidogyne</taxon>
    </lineage>
</organism>
<gene>
    <name evidence="1" type="ORF">MENT_LOCUS7053</name>
</gene>
<protein>
    <submittedName>
        <fullName evidence="1">Uncharacterized protein</fullName>
    </submittedName>
</protein>
<accession>A0A6V7U2J7</accession>